<evidence type="ECO:0000256" key="2">
    <source>
        <dbReference type="ARBA" id="ARBA00022448"/>
    </source>
</evidence>
<keyword evidence="5 7" id="KW-0472">Membrane</keyword>
<dbReference type="NCBIfam" id="TIGR04056">
    <property type="entry name" value="OMP_RagA_SusC"/>
    <property type="match status" value="1"/>
</dbReference>
<dbReference type="PROSITE" id="PS52016">
    <property type="entry name" value="TONB_DEPENDENT_REC_3"/>
    <property type="match status" value="1"/>
</dbReference>
<evidence type="ECO:0000313" key="11">
    <source>
        <dbReference type="Proteomes" id="UP001595793"/>
    </source>
</evidence>
<dbReference type="RefSeq" id="WP_290230505.1">
    <property type="nucleotide sequence ID" value="NZ_JAUFPZ010000002.1"/>
</dbReference>
<organism evidence="10 11">
    <name type="scientific">Zunongwangia endophytica</name>
    <dbReference type="NCBI Taxonomy" id="1808945"/>
    <lineage>
        <taxon>Bacteria</taxon>
        <taxon>Pseudomonadati</taxon>
        <taxon>Bacteroidota</taxon>
        <taxon>Flavobacteriia</taxon>
        <taxon>Flavobacteriales</taxon>
        <taxon>Flavobacteriaceae</taxon>
        <taxon>Zunongwangia</taxon>
    </lineage>
</organism>
<evidence type="ECO:0000256" key="6">
    <source>
        <dbReference type="ARBA" id="ARBA00023237"/>
    </source>
</evidence>
<evidence type="ECO:0000256" key="7">
    <source>
        <dbReference type="PROSITE-ProRule" id="PRU01360"/>
    </source>
</evidence>
<dbReference type="Proteomes" id="UP001595793">
    <property type="component" value="Unassembled WGS sequence"/>
</dbReference>
<keyword evidence="2 7" id="KW-0813">Transport</keyword>
<evidence type="ECO:0000256" key="3">
    <source>
        <dbReference type="ARBA" id="ARBA00022452"/>
    </source>
</evidence>
<keyword evidence="3 7" id="KW-1134">Transmembrane beta strand</keyword>
<sequence>MKIKYLKMKASFILTLFCVLQVSALETLAQKFNIDLDGAKVTHVIEQIKQQSDYKFFYKDDVINEEWQVNIHSDSEEITNVLKQLFKNLPVSFVIQKKQIILKEKEPVSSPETSSIDIQRYIDGTVKDESNFPIMGVTVWLKGSRVGSVTDEDGKFRMQAVTGDTLVFSFIGFKTKEHVLGNEKNLAIKLETDISGLDQVTVVSTGYQKINKERATGSFSTISGEELQQVPVNNVMHQLEGRVPGLQIEILESDNTFVYDNLERETEGNTSYNFQIRGQSTIDGNKSPLIVIDGAPTELDIKNINSADVENITFLKDAAAASIYGARAANGVIVIDTKKGTKGKMRVNFSHTNTFSTKPSISGLPLMNSSQVLDLEQELVDKNIIADPAQSGALFSSYPVSDGVESMLEYKRGNISLDEREARLNDLRGRNNYNQLTRYLMQQASATTYNLSLSGGSNNYSYFTSASYSNEKTQRKGSEGDKMTFTINQNFKLFDYADVSTSLKGSFFNFDENGIGLQPLAGQRYSYLPYDRLRDENGNNVSFAREFYRDQIADFEDAGYLPWEYSYLDELENKNSTAQEQNYSANIQISLPIFKGLNASGTYLIERSNRSRPILYNEDTYYTRNLINNATYLDPSTNTITRGLPLGSVYRRNRNILTSQTTRAQLNYNERFKDHSIDAIAGIEFRETREEVSSGTLYGYNEKTQTSVDVVSLNYTTVEGWNSTLNYGNQLTDQRRRFLSYYGNAAYTYKKKYVVSGSVRLDDYNNFGVDKSYRRTPLWSTGVKWNASKESFLKNVEAINNLSFRASYGFNGNISLTTFPFTKISIANTDYNLSQLPYAFVSAAANPSLRWEKTGILNIGIDFGLLDNRISGSLEYYKKNSDDLIQEFPVSEFYGVPNRALTRNTSTLEGKGVDLSLNGIWIQSKNFTASSNFIFTYNTNEVTDSRFENYSTYLNGSGSTPPIVDYPLNSVFAFRSAGLDENGAFQVYDRNGDIVGSNELLTDIEDMKYMGTSTPRYYGSLNTTLQYKQFSLFVLATYKMGYKLFKPTFDNYISRFNEFTGYNLNTDIADRWREPGDENSTSVPGVLGLGGYSYPRYRLSEDKVISGDHIRLREISLSYDLSEVLPESFIRGASLSFTARNLGLLWRANNDDIDPDFLPYTTGNQIRPTPTAMYSIGLNVNF</sequence>
<dbReference type="InterPro" id="IPR023996">
    <property type="entry name" value="TonB-dep_OMP_SusC/RagA"/>
</dbReference>
<evidence type="ECO:0000256" key="4">
    <source>
        <dbReference type="ARBA" id="ARBA00022692"/>
    </source>
</evidence>
<comment type="caution">
    <text evidence="10">The sequence shown here is derived from an EMBL/GenBank/DDBJ whole genome shotgun (WGS) entry which is preliminary data.</text>
</comment>
<dbReference type="InterPro" id="IPR039426">
    <property type="entry name" value="TonB-dep_rcpt-like"/>
</dbReference>
<dbReference type="InterPro" id="IPR012910">
    <property type="entry name" value="Plug_dom"/>
</dbReference>
<comment type="subcellular location">
    <subcellularLocation>
        <location evidence="1 7">Cell outer membrane</location>
        <topology evidence="1 7">Multi-pass membrane protein</topology>
    </subcellularLocation>
</comment>
<name>A0ABV8HEX8_9FLAO</name>
<evidence type="ECO:0000256" key="5">
    <source>
        <dbReference type="ARBA" id="ARBA00023136"/>
    </source>
</evidence>
<dbReference type="InterPro" id="IPR008969">
    <property type="entry name" value="CarboxyPept-like_regulatory"/>
</dbReference>
<keyword evidence="6 7" id="KW-0998">Cell outer membrane</keyword>
<keyword evidence="4 7" id="KW-0812">Transmembrane</keyword>
<dbReference type="Pfam" id="PF07715">
    <property type="entry name" value="Plug"/>
    <property type="match status" value="1"/>
</dbReference>
<feature type="chain" id="PRO_5045966618" evidence="8">
    <location>
        <begin position="25"/>
        <end position="1182"/>
    </location>
</feature>
<protein>
    <submittedName>
        <fullName evidence="10">SusC/RagA family TonB-linked outer membrane protein</fullName>
    </submittedName>
</protein>
<evidence type="ECO:0000256" key="8">
    <source>
        <dbReference type="SAM" id="SignalP"/>
    </source>
</evidence>
<evidence type="ECO:0000259" key="9">
    <source>
        <dbReference type="Pfam" id="PF07715"/>
    </source>
</evidence>
<evidence type="ECO:0000313" key="10">
    <source>
        <dbReference type="EMBL" id="MFC4029469.1"/>
    </source>
</evidence>
<evidence type="ECO:0000256" key="1">
    <source>
        <dbReference type="ARBA" id="ARBA00004571"/>
    </source>
</evidence>
<accession>A0ABV8HEX8</accession>
<dbReference type="Pfam" id="PF13715">
    <property type="entry name" value="CarbopepD_reg_2"/>
    <property type="match status" value="1"/>
</dbReference>
<proteinExistence type="inferred from homology"/>
<dbReference type="Gene3D" id="2.40.170.20">
    <property type="entry name" value="TonB-dependent receptor, beta-barrel domain"/>
    <property type="match status" value="1"/>
</dbReference>
<dbReference type="InterPro" id="IPR036942">
    <property type="entry name" value="Beta-barrel_TonB_sf"/>
</dbReference>
<dbReference type="NCBIfam" id="TIGR04057">
    <property type="entry name" value="SusC_RagA_signa"/>
    <property type="match status" value="1"/>
</dbReference>
<dbReference type="EMBL" id="JBHSAS010000033">
    <property type="protein sequence ID" value="MFC4029469.1"/>
    <property type="molecule type" value="Genomic_DNA"/>
</dbReference>
<feature type="domain" description="TonB-dependent receptor plug" evidence="9">
    <location>
        <begin position="212"/>
        <end position="332"/>
    </location>
</feature>
<feature type="signal peptide" evidence="8">
    <location>
        <begin position="1"/>
        <end position="24"/>
    </location>
</feature>
<dbReference type="SUPFAM" id="SSF56935">
    <property type="entry name" value="Porins"/>
    <property type="match status" value="1"/>
</dbReference>
<dbReference type="InterPro" id="IPR023997">
    <property type="entry name" value="TonB-dep_OMP_SusC/RagA_CS"/>
</dbReference>
<keyword evidence="8" id="KW-0732">Signal</keyword>
<comment type="similarity">
    <text evidence="7">Belongs to the TonB-dependent receptor family.</text>
</comment>
<reference evidence="11" key="1">
    <citation type="journal article" date="2019" name="Int. J. Syst. Evol. Microbiol.">
        <title>The Global Catalogue of Microorganisms (GCM) 10K type strain sequencing project: providing services to taxonomists for standard genome sequencing and annotation.</title>
        <authorList>
            <consortium name="The Broad Institute Genomics Platform"/>
            <consortium name="The Broad Institute Genome Sequencing Center for Infectious Disease"/>
            <person name="Wu L."/>
            <person name="Ma J."/>
        </authorList>
    </citation>
    <scope>NUCLEOTIDE SEQUENCE [LARGE SCALE GENOMIC DNA]</scope>
    <source>
        <strain evidence="11">CECT 9128</strain>
    </source>
</reference>
<gene>
    <name evidence="10" type="ORF">ACFOS1_18775</name>
</gene>
<dbReference type="InterPro" id="IPR037066">
    <property type="entry name" value="Plug_dom_sf"/>
</dbReference>
<dbReference type="SUPFAM" id="SSF49464">
    <property type="entry name" value="Carboxypeptidase regulatory domain-like"/>
    <property type="match status" value="1"/>
</dbReference>
<keyword evidence="11" id="KW-1185">Reference proteome</keyword>
<dbReference type="Gene3D" id="2.170.130.10">
    <property type="entry name" value="TonB-dependent receptor, plug domain"/>
    <property type="match status" value="1"/>
</dbReference>